<evidence type="ECO:0000313" key="2">
    <source>
        <dbReference type="EMBL" id="KIA66749.1"/>
    </source>
</evidence>
<protein>
    <recommendedName>
        <fullName evidence="1">SnoaL-like domain-containing protein</fullName>
    </recommendedName>
</protein>
<dbReference type="SUPFAM" id="SSF54427">
    <property type="entry name" value="NTF2-like"/>
    <property type="match status" value="1"/>
</dbReference>
<dbReference type="RefSeq" id="WP_043663393.1">
    <property type="nucleotide sequence ID" value="NZ_BDCI01000004.1"/>
</dbReference>
<dbReference type="Pfam" id="PF13577">
    <property type="entry name" value="SnoaL_4"/>
    <property type="match status" value="1"/>
</dbReference>
<proteinExistence type="predicted"/>
<accession>A0ABR4ZNK4</accession>
<organism evidence="2 3">
    <name type="scientific">Nocardia vulneris</name>
    <dbReference type="NCBI Taxonomy" id="1141657"/>
    <lineage>
        <taxon>Bacteria</taxon>
        <taxon>Bacillati</taxon>
        <taxon>Actinomycetota</taxon>
        <taxon>Actinomycetes</taxon>
        <taxon>Mycobacteriales</taxon>
        <taxon>Nocardiaceae</taxon>
        <taxon>Nocardia</taxon>
    </lineage>
</organism>
<dbReference type="Proteomes" id="UP000031364">
    <property type="component" value="Unassembled WGS sequence"/>
</dbReference>
<sequence>MVDVQQRLHAFLDKAELVELFDRYVHHLDFDRDNDAWLDAVFTDDAELVFPQGTFRGMAELREFQRMAYEKFPRSHHLGGNHRVVCDGDTATVTAHLTAVHIGAAAGPAGHTSFGGFGTAAAVRTAAGWRMRRFTFTSAWSRP</sequence>
<evidence type="ECO:0000259" key="1">
    <source>
        <dbReference type="Pfam" id="PF13577"/>
    </source>
</evidence>
<dbReference type="InterPro" id="IPR032710">
    <property type="entry name" value="NTF2-like_dom_sf"/>
</dbReference>
<comment type="caution">
    <text evidence="2">The sequence shown here is derived from an EMBL/GenBank/DDBJ whole genome shotgun (WGS) entry which is preliminary data.</text>
</comment>
<dbReference type="CDD" id="cd00531">
    <property type="entry name" value="NTF2_like"/>
    <property type="match status" value="1"/>
</dbReference>
<feature type="domain" description="SnoaL-like" evidence="1">
    <location>
        <begin position="12"/>
        <end position="134"/>
    </location>
</feature>
<evidence type="ECO:0000313" key="3">
    <source>
        <dbReference type="Proteomes" id="UP000031364"/>
    </source>
</evidence>
<dbReference type="EMBL" id="JNFP01000001">
    <property type="protein sequence ID" value="KIA66749.1"/>
    <property type="molecule type" value="Genomic_DNA"/>
</dbReference>
<name>A0ABR4ZNK4_9NOCA</name>
<keyword evidence="3" id="KW-1185">Reference proteome</keyword>
<reference evidence="2 3" key="1">
    <citation type="journal article" date="2014" name="Int. J. Syst. Evol. Microbiol.">
        <title>Nocardia vulneris sp. nov., isolated from wounds of human patients in North America.</title>
        <authorList>
            <person name="Lasker B.A."/>
            <person name="Bell M."/>
            <person name="Klenk H.P."/>
            <person name="Sproer C."/>
            <person name="Schumann C."/>
            <person name="Schumann P."/>
            <person name="Brown J.M."/>
        </authorList>
    </citation>
    <scope>NUCLEOTIDE SEQUENCE [LARGE SCALE GENOMIC DNA]</scope>
    <source>
        <strain evidence="2 3">W9851</strain>
    </source>
</reference>
<dbReference type="InterPro" id="IPR037401">
    <property type="entry name" value="SnoaL-like"/>
</dbReference>
<dbReference type="Gene3D" id="3.10.450.50">
    <property type="match status" value="1"/>
</dbReference>
<gene>
    <name evidence="2" type="ORF">FG87_01135</name>
</gene>